<name>A0ABV9T1N9_9BACT</name>
<feature type="transmembrane region" description="Helical" evidence="1">
    <location>
        <begin position="32"/>
        <end position="54"/>
    </location>
</feature>
<gene>
    <name evidence="2" type="ORF">ACFPFU_12945</name>
</gene>
<evidence type="ECO:0000256" key="1">
    <source>
        <dbReference type="SAM" id="Phobius"/>
    </source>
</evidence>
<dbReference type="RefSeq" id="WP_377065125.1">
    <property type="nucleotide sequence ID" value="NZ_JBHSJJ010000006.1"/>
</dbReference>
<evidence type="ECO:0000313" key="3">
    <source>
        <dbReference type="Proteomes" id="UP001595818"/>
    </source>
</evidence>
<keyword evidence="1" id="KW-1133">Transmembrane helix</keyword>
<reference evidence="3" key="1">
    <citation type="journal article" date="2019" name="Int. J. Syst. Evol. Microbiol.">
        <title>The Global Catalogue of Microorganisms (GCM) 10K type strain sequencing project: providing services to taxonomists for standard genome sequencing and annotation.</title>
        <authorList>
            <consortium name="The Broad Institute Genomics Platform"/>
            <consortium name="The Broad Institute Genome Sequencing Center for Infectious Disease"/>
            <person name="Wu L."/>
            <person name="Ma J."/>
        </authorList>
    </citation>
    <scope>NUCLEOTIDE SEQUENCE [LARGE SCALE GENOMIC DNA]</scope>
    <source>
        <strain evidence="3">CGMCC 4.7466</strain>
    </source>
</reference>
<evidence type="ECO:0000313" key="2">
    <source>
        <dbReference type="EMBL" id="MFC4872596.1"/>
    </source>
</evidence>
<keyword evidence="1" id="KW-0812">Transmembrane</keyword>
<proteinExistence type="predicted"/>
<organism evidence="2 3">
    <name type="scientific">Negadavirga shengliensis</name>
    <dbReference type="NCBI Taxonomy" id="1389218"/>
    <lineage>
        <taxon>Bacteria</taxon>
        <taxon>Pseudomonadati</taxon>
        <taxon>Bacteroidota</taxon>
        <taxon>Cytophagia</taxon>
        <taxon>Cytophagales</taxon>
        <taxon>Cyclobacteriaceae</taxon>
        <taxon>Negadavirga</taxon>
    </lineage>
</organism>
<feature type="transmembrane region" description="Helical" evidence="1">
    <location>
        <begin position="7"/>
        <end position="26"/>
    </location>
</feature>
<sequence>MEFTTVIRNILLGVALVWIGLSWYLYVDEKVHLTTAILISIGMVFTAVAMGWSLTKRSKSGG</sequence>
<dbReference type="EMBL" id="JBHSJJ010000006">
    <property type="protein sequence ID" value="MFC4872596.1"/>
    <property type="molecule type" value="Genomic_DNA"/>
</dbReference>
<keyword evidence="1" id="KW-0472">Membrane</keyword>
<comment type="caution">
    <text evidence="2">The sequence shown here is derived from an EMBL/GenBank/DDBJ whole genome shotgun (WGS) entry which is preliminary data.</text>
</comment>
<protein>
    <submittedName>
        <fullName evidence="2">Uncharacterized protein</fullName>
    </submittedName>
</protein>
<dbReference type="Proteomes" id="UP001595818">
    <property type="component" value="Unassembled WGS sequence"/>
</dbReference>
<keyword evidence="3" id="KW-1185">Reference proteome</keyword>
<accession>A0ABV9T1N9</accession>